<gene>
    <name evidence="17" type="primary">LYS1_6</name>
    <name evidence="17" type="ORF">OS493_018696</name>
</gene>
<evidence type="ECO:0000256" key="11">
    <source>
        <dbReference type="ARBA" id="ARBA00033228"/>
    </source>
</evidence>
<dbReference type="Pfam" id="PF05222">
    <property type="entry name" value="AlaDh_PNT_N"/>
    <property type="match status" value="1"/>
</dbReference>
<evidence type="ECO:0000313" key="17">
    <source>
        <dbReference type="EMBL" id="KAJ7385007.1"/>
    </source>
</evidence>
<feature type="disulfide bond" evidence="14">
    <location>
        <begin position="189"/>
        <end position="233"/>
    </location>
</feature>
<protein>
    <recommendedName>
        <fullName evidence="6">Saccharopine dehydrogenase [NAD(+), L-lysine-forming]</fullName>
        <ecNumber evidence="5">1.5.1.7</ecNumber>
    </recommendedName>
    <alternativeName>
        <fullName evidence="11">Lysine--2-oxoglutarate reductase</fullName>
    </alternativeName>
</protein>
<feature type="binding site" evidence="13">
    <location>
        <begin position="187"/>
        <end position="188"/>
    </location>
    <ligand>
        <name>NAD(+)</name>
        <dbReference type="ChEBI" id="CHEBI:57540"/>
    </ligand>
</feature>
<dbReference type="Proteomes" id="UP001163046">
    <property type="component" value="Unassembled WGS sequence"/>
</dbReference>
<sequence length="358" mass="40025">MSFHHIWLRAETKPNEQRSALTPERCQDLVEKGFQVTVELSDQSIFKNEEFQCIPGVNMVPAGSWDPISQRHIFFAHAYKNQTGWAALLHRFIKGGGSIIDIEFMTDENGRRVVATFSGMAGLGGMGLGILAWCHQQLSPDKPMAAVKPYGNEAAFIDHITLQLKQVAKLKGVPEVFPRIFVIGALGRCGKGALEIAYKLGIPKSAIAEWDLEETKAGGPFKEILEYDILVNCILLMEKIPPFLPKEMLEADDRNLSVVVDISCDPNNPYNPLPFYNSITSFDQPCERLKLSSSRPLDVLAIDHLPSVLPRESSEGFASKLTPYLLKLVEDPVWIRTKKMFDQKAAEAKEFMDAGFHH</sequence>
<comment type="similarity">
    <text evidence="2">In the N-terminal section; belongs to the AlaDH/PNT family.</text>
</comment>
<dbReference type="GO" id="GO:0005737">
    <property type="term" value="C:cytoplasm"/>
    <property type="evidence" value="ECO:0007669"/>
    <property type="project" value="TreeGrafter"/>
</dbReference>
<evidence type="ECO:0000256" key="4">
    <source>
        <dbReference type="ARBA" id="ARBA00011245"/>
    </source>
</evidence>
<dbReference type="InterPro" id="IPR051168">
    <property type="entry name" value="AASS"/>
</dbReference>
<evidence type="ECO:0000256" key="8">
    <source>
        <dbReference type="ARBA" id="ARBA00023002"/>
    </source>
</evidence>
<comment type="pathway">
    <text evidence="1">Amino-acid biosynthesis; L-lysine biosynthesis via AAA pathway; L-lysine from L-alpha-aminoadipate (fungal route): step 3/3.</text>
</comment>
<comment type="subunit">
    <text evidence="4">Monomer.</text>
</comment>
<evidence type="ECO:0000256" key="14">
    <source>
        <dbReference type="PIRSR" id="PIRSR018250-4"/>
    </source>
</evidence>
<evidence type="ECO:0000256" key="7">
    <source>
        <dbReference type="ARBA" id="ARBA00022605"/>
    </source>
</evidence>
<dbReference type="InterPro" id="IPR007886">
    <property type="entry name" value="AlaDH/PNT_N"/>
</dbReference>
<evidence type="ECO:0000256" key="12">
    <source>
        <dbReference type="ARBA" id="ARBA00047860"/>
    </source>
</evidence>
<evidence type="ECO:0000256" key="5">
    <source>
        <dbReference type="ARBA" id="ARBA00012847"/>
    </source>
</evidence>
<dbReference type="InterPro" id="IPR036291">
    <property type="entry name" value="NAD(P)-bd_dom_sf"/>
</dbReference>
<evidence type="ECO:0000256" key="3">
    <source>
        <dbReference type="ARBA" id="ARBA00005689"/>
    </source>
</evidence>
<evidence type="ECO:0000256" key="9">
    <source>
        <dbReference type="ARBA" id="ARBA00023027"/>
    </source>
</evidence>
<feature type="binding site" evidence="13">
    <location>
        <position position="215"/>
    </location>
    <ligand>
        <name>NAD(+)</name>
        <dbReference type="ChEBI" id="CHEBI:57540"/>
    </ligand>
</feature>
<comment type="caution">
    <text evidence="17">The sequence shown here is derived from an EMBL/GenBank/DDBJ whole genome shotgun (WGS) entry which is preliminary data.</text>
</comment>
<feature type="domain" description="Alanine dehydrogenase/pyridine nucleotide transhydrogenase NAD(H)-binding" evidence="15">
    <location>
        <begin position="164"/>
        <end position="301"/>
    </location>
</feature>
<evidence type="ECO:0000313" key="18">
    <source>
        <dbReference type="Proteomes" id="UP001163046"/>
    </source>
</evidence>
<dbReference type="FunFam" id="3.40.50.720:FF:000217">
    <property type="entry name" value="Saccharopine dehydrogenase [NAD(+), L-lysine-forming]"/>
    <property type="match status" value="1"/>
</dbReference>
<evidence type="ECO:0000256" key="10">
    <source>
        <dbReference type="ARBA" id="ARBA00023157"/>
    </source>
</evidence>
<evidence type="ECO:0000259" key="15">
    <source>
        <dbReference type="SMART" id="SM01002"/>
    </source>
</evidence>
<feature type="binding site" evidence="13">
    <location>
        <begin position="302"/>
        <end position="305"/>
    </location>
    <ligand>
        <name>NAD(+)</name>
        <dbReference type="ChEBI" id="CHEBI:57540"/>
    </ligand>
</feature>
<dbReference type="GO" id="GO:0019878">
    <property type="term" value="P:lysine biosynthetic process via aminoadipic acid"/>
    <property type="evidence" value="ECO:0007669"/>
    <property type="project" value="TreeGrafter"/>
</dbReference>
<evidence type="ECO:0000259" key="16">
    <source>
        <dbReference type="SMART" id="SM01003"/>
    </source>
</evidence>
<dbReference type="InterPro" id="IPR007698">
    <property type="entry name" value="AlaDH/PNT_NAD(H)-bd"/>
</dbReference>
<reference evidence="17" key="1">
    <citation type="submission" date="2023-01" db="EMBL/GenBank/DDBJ databases">
        <title>Genome assembly of the deep-sea coral Lophelia pertusa.</title>
        <authorList>
            <person name="Herrera S."/>
            <person name="Cordes E."/>
        </authorList>
    </citation>
    <scope>NUCLEOTIDE SEQUENCE</scope>
    <source>
        <strain evidence="17">USNM1676648</strain>
        <tissue evidence="17">Polyp</tissue>
    </source>
</reference>
<evidence type="ECO:0000256" key="2">
    <source>
        <dbReference type="ARBA" id="ARBA00005624"/>
    </source>
</evidence>
<feature type="domain" description="Alanine dehydrogenase/pyridine nucleotide transhydrogenase N-terminal" evidence="16">
    <location>
        <begin position="7"/>
        <end position="124"/>
    </location>
</feature>
<evidence type="ECO:0000256" key="13">
    <source>
        <dbReference type="PIRSR" id="PIRSR018250-3"/>
    </source>
</evidence>
<organism evidence="17 18">
    <name type="scientific">Desmophyllum pertusum</name>
    <dbReference type="NCBI Taxonomy" id="174260"/>
    <lineage>
        <taxon>Eukaryota</taxon>
        <taxon>Metazoa</taxon>
        <taxon>Cnidaria</taxon>
        <taxon>Anthozoa</taxon>
        <taxon>Hexacorallia</taxon>
        <taxon>Scleractinia</taxon>
        <taxon>Caryophylliina</taxon>
        <taxon>Caryophylliidae</taxon>
        <taxon>Desmophyllum</taxon>
    </lineage>
</organism>
<dbReference type="CDD" id="cd12188">
    <property type="entry name" value="SDH"/>
    <property type="match status" value="1"/>
</dbReference>
<dbReference type="PANTHER" id="PTHR11133">
    <property type="entry name" value="SACCHAROPINE DEHYDROGENASE"/>
    <property type="match status" value="1"/>
</dbReference>
<accession>A0A9W9ZNT5</accession>
<comment type="catalytic activity">
    <reaction evidence="12">
        <text>L-saccharopine + NAD(+) + H2O = L-lysine + 2-oxoglutarate + NADH + H(+)</text>
        <dbReference type="Rhea" id="RHEA:12440"/>
        <dbReference type="ChEBI" id="CHEBI:15377"/>
        <dbReference type="ChEBI" id="CHEBI:15378"/>
        <dbReference type="ChEBI" id="CHEBI:16810"/>
        <dbReference type="ChEBI" id="CHEBI:32551"/>
        <dbReference type="ChEBI" id="CHEBI:57540"/>
        <dbReference type="ChEBI" id="CHEBI:57945"/>
        <dbReference type="ChEBI" id="CHEBI:57951"/>
        <dbReference type="EC" id="1.5.1.7"/>
    </reaction>
</comment>
<feature type="binding site" evidence="13">
    <location>
        <position position="211"/>
    </location>
    <ligand>
        <name>NAD(+)</name>
        <dbReference type="ChEBI" id="CHEBI:57540"/>
    </ligand>
</feature>
<dbReference type="PANTHER" id="PTHR11133:SF23">
    <property type="entry name" value="SACCHAROPINE DEHYDROGENASE [NAD(+), L-LYSINE-FORMING]"/>
    <property type="match status" value="1"/>
</dbReference>
<dbReference type="EMBL" id="MU825883">
    <property type="protein sequence ID" value="KAJ7385007.1"/>
    <property type="molecule type" value="Genomic_DNA"/>
</dbReference>
<dbReference type="SMART" id="SM01003">
    <property type="entry name" value="AlaDh_PNT_N"/>
    <property type="match status" value="1"/>
</dbReference>
<dbReference type="Gene3D" id="3.40.50.720">
    <property type="entry name" value="NAD(P)-binding Rossmann-like Domain"/>
    <property type="match status" value="2"/>
</dbReference>
<evidence type="ECO:0000256" key="6">
    <source>
        <dbReference type="ARBA" id="ARBA00021221"/>
    </source>
</evidence>
<dbReference type="SUPFAM" id="SSF52283">
    <property type="entry name" value="Formate/glycerate dehydrogenase catalytic domain-like"/>
    <property type="match status" value="1"/>
</dbReference>
<evidence type="ECO:0000256" key="1">
    <source>
        <dbReference type="ARBA" id="ARBA00004884"/>
    </source>
</evidence>
<dbReference type="SUPFAM" id="SSF51735">
    <property type="entry name" value="NAD(P)-binding Rossmann-fold domains"/>
    <property type="match status" value="1"/>
</dbReference>
<feature type="binding site" evidence="13">
    <location>
        <position position="111"/>
    </location>
    <ligand>
        <name>NAD(+)</name>
        <dbReference type="ChEBI" id="CHEBI:57540"/>
    </ligand>
</feature>
<proteinExistence type="inferred from homology"/>
<keyword evidence="8" id="KW-0560">Oxidoreductase</keyword>
<dbReference type="GO" id="GO:0004754">
    <property type="term" value="F:saccharopine dehydrogenase (NAD+, L-lysine-forming) activity"/>
    <property type="evidence" value="ECO:0007669"/>
    <property type="project" value="UniProtKB-EC"/>
</dbReference>
<keyword evidence="18" id="KW-1185">Reference proteome</keyword>
<keyword evidence="9 13" id="KW-0520">NAD</keyword>
<keyword evidence="10" id="KW-1015">Disulfide bond</keyword>
<dbReference type="InterPro" id="IPR027281">
    <property type="entry name" value="Lys1"/>
</dbReference>
<keyword evidence="7" id="KW-0028">Amino-acid biosynthesis</keyword>
<comment type="similarity">
    <text evidence="3">Belongs to the AlaDH/PNT family.</text>
</comment>
<dbReference type="OrthoDB" id="265306at2759"/>
<dbReference type="SMART" id="SM01002">
    <property type="entry name" value="AlaDh_PNT_C"/>
    <property type="match status" value="1"/>
</dbReference>
<name>A0A9W9ZNT5_9CNID</name>
<dbReference type="EC" id="1.5.1.7" evidence="5"/>
<dbReference type="AlphaFoldDB" id="A0A9W9ZNT5"/>
<dbReference type="PIRSF" id="PIRSF018250">
    <property type="entry name" value="Saccharopine_DH_Lys"/>
    <property type="match status" value="1"/>
</dbReference>